<evidence type="ECO:0000313" key="4">
    <source>
        <dbReference type="Proteomes" id="UP001549366"/>
    </source>
</evidence>
<comment type="caution">
    <text evidence="3">The sequence shown here is derived from an EMBL/GenBank/DDBJ whole genome shotgun (WGS) entry which is preliminary data.</text>
</comment>
<organism evidence="3 4">
    <name type="scientific">Endozoicomonas lisbonensis</name>
    <dbReference type="NCBI Taxonomy" id="3120522"/>
    <lineage>
        <taxon>Bacteria</taxon>
        <taxon>Pseudomonadati</taxon>
        <taxon>Pseudomonadota</taxon>
        <taxon>Gammaproteobacteria</taxon>
        <taxon>Oceanospirillales</taxon>
        <taxon>Endozoicomonadaceae</taxon>
        <taxon>Endozoicomonas</taxon>
    </lineage>
</organism>
<dbReference type="EMBL" id="JBEWTB010000002">
    <property type="protein sequence ID" value="MET4755898.1"/>
    <property type="molecule type" value="Genomic_DNA"/>
</dbReference>
<reference evidence="3 4" key="1">
    <citation type="submission" date="2024-06" db="EMBL/GenBank/DDBJ databases">
        <title>Genomic Encyclopedia of Type Strains, Phase V (KMG-V): Genome sequencing to study the core and pangenomes of soil and plant-associated prokaryotes.</title>
        <authorList>
            <person name="Whitman W."/>
        </authorList>
    </citation>
    <scope>NUCLEOTIDE SEQUENCE [LARGE SCALE GENOMIC DNA]</scope>
    <source>
        <strain evidence="3 4">NE40</strain>
    </source>
</reference>
<proteinExistence type="predicted"/>
<dbReference type="Proteomes" id="UP001549366">
    <property type="component" value="Unassembled WGS sequence"/>
</dbReference>
<evidence type="ECO:0000256" key="1">
    <source>
        <dbReference type="SAM" id="MobiDB-lite"/>
    </source>
</evidence>
<feature type="chain" id="PRO_5046082646" evidence="2">
    <location>
        <begin position="20"/>
        <end position="109"/>
    </location>
</feature>
<sequence>MIRPVLAIMTVCFSLNLMANDEDGSDYTTVNGWEDQSAEDDSEGRFDPSMMFSNEEEETGDDAEYNQFESTYDDDEYGDESDMGEDDSEMYDEFYENDEQSESDYYDEE</sequence>
<gene>
    <name evidence="3" type="ORF">V5J35_001090</name>
</gene>
<feature type="compositionally biased region" description="Acidic residues" evidence="1">
    <location>
        <begin position="54"/>
        <end position="64"/>
    </location>
</feature>
<protein>
    <submittedName>
        <fullName evidence="3">Uncharacterized protein</fullName>
    </submittedName>
</protein>
<feature type="signal peptide" evidence="2">
    <location>
        <begin position="1"/>
        <end position="19"/>
    </location>
</feature>
<feature type="region of interest" description="Disordered" evidence="1">
    <location>
        <begin position="21"/>
        <end position="109"/>
    </location>
</feature>
<name>A0ABV2SDS4_9GAMM</name>
<feature type="compositionally biased region" description="Acidic residues" evidence="1">
    <location>
        <begin position="71"/>
        <end position="109"/>
    </location>
</feature>
<evidence type="ECO:0000313" key="3">
    <source>
        <dbReference type="EMBL" id="MET4755898.1"/>
    </source>
</evidence>
<dbReference type="RefSeq" id="WP_354010274.1">
    <property type="nucleotide sequence ID" value="NZ_JBEWTA010000001.1"/>
</dbReference>
<keyword evidence="2" id="KW-0732">Signal</keyword>
<evidence type="ECO:0000256" key="2">
    <source>
        <dbReference type="SAM" id="SignalP"/>
    </source>
</evidence>
<keyword evidence="4" id="KW-1185">Reference proteome</keyword>
<accession>A0ABV2SDS4</accession>